<gene>
    <name evidence="1" type="ORF">EVA_11785</name>
</gene>
<protein>
    <submittedName>
        <fullName evidence="1">Uncharacterized protein</fullName>
    </submittedName>
</protein>
<dbReference type="EMBL" id="AMCI01003530">
    <property type="protein sequence ID" value="EJX00110.1"/>
    <property type="molecule type" value="Genomic_DNA"/>
</dbReference>
<name>J9GKC7_9ZZZZ</name>
<sequence>MQIPSILDKIIIYGNLLRIMSLILIGSPLIKSHIGLGSQTVSLITPNGIILINFHPRRW</sequence>
<organism evidence="1">
    <name type="scientific">gut metagenome</name>
    <dbReference type="NCBI Taxonomy" id="749906"/>
    <lineage>
        <taxon>unclassified sequences</taxon>
        <taxon>metagenomes</taxon>
        <taxon>organismal metagenomes</taxon>
    </lineage>
</organism>
<comment type="caution">
    <text evidence="1">The sequence shown here is derived from an EMBL/GenBank/DDBJ whole genome shotgun (WGS) entry which is preliminary data.</text>
</comment>
<proteinExistence type="predicted"/>
<accession>J9GKC7</accession>
<reference evidence="1" key="1">
    <citation type="journal article" date="2012" name="PLoS ONE">
        <title>Gene sets for utilization of primary and secondary nutrition supplies in the distal gut of endangered iberian lynx.</title>
        <authorList>
            <person name="Alcaide M."/>
            <person name="Messina E."/>
            <person name="Richter M."/>
            <person name="Bargiela R."/>
            <person name="Peplies J."/>
            <person name="Huws S.A."/>
            <person name="Newbold C.J."/>
            <person name="Golyshin P.N."/>
            <person name="Simon M.A."/>
            <person name="Lopez G."/>
            <person name="Yakimov M.M."/>
            <person name="Ferrer M."/>
        </authorList>
    </citation>
    <scope>NUCLEOTIDE SEQUENCE</scope>
</reference>
<evidence type="ECO:0000313" key="1">
    <source>
        <dbReference type="EMBL" id="EJX00110.1"/>
    </source>
</evidence>
<dbReference type="AlphaFoldDB" id="J9GKC7"/>